<keyword evidence="5" id="KW-1185">Reference proteome</keyword>
<organism evidence="4 5">
    <name type="scientific">Vesicomyosocius okutanii subsp. Calyptogena okutanii (strain HA)</name>
    <dbReference type="NCBI Taxonomy" id="412965"/>
    <lineage>
        <taxon>Bacteria</taxon>
        <taxon>Pseudomonadati</taxon>
        <taxon>Pseudomonadota</taxon>
        <taxon>Gammaproteobacteria</taxon>
        <taxon>Candidatus Pseudothioglobaceae</taxon>
        <taxon>Candidatus Vesicomyidisocius</taxon>
    </lineage>
</organism>
<dbReference type="GO" id="GO:0004748">
    <property type="term" value="F:ribonucleoside-diphosphate reductase activity, thioredoxin disulfide as acceptor"/>
    <property type="evidence" value="ECO:0007669"/>
    <property type="project" value="UniProtKB-EC"/>
</dbReference>
<dbReference type="Proteomes" id="UP000000247">
    <property type="component" value="Chromosome"/>
</dbReference>
<dbReference type="SUPFAM" id="SSF47240">
    <property type="entry name" value="Ferritin-like"/>
    <property type="match status" value="1"/>
</dbReference>
<evidence type="ECO:0000313" key="4">
    <source>
        <dbReference type="EMBL" id="BAF61599.1"/>
    </source>
</evidence>
<dbReference type="EC" id="1.17.4.1" evidence="3"/>
<dbReference type="AlphaFoldDB" id="A5CWT9"/>
<evidence type="ECO:0000256" key="1">
    <source>
        <dbReference type="ARBA" id="ARBA00001962"/>
    </source>
</evidence>
<evidence type="ECO:0000256" key="2">
    <source>
        <dbReference type="ARBA" id="ARBA00009303"/>
    </source>
</evidence>
<dbReference type="PROSITE" id="PS00368">
    <property type="entry name" value="RIBORED_SMALL"/>
    <property type="match status" value="1"/>
</dbReference>
<dbReference type="STRING" id="412965.COSY_0480"/>
<dbReference type="InterPro" id="IPR012348">
    <property type="entry name" value="RNR-like"/>
</dbReference>
<dbReference type="Gene3D" id="1.10.620.20">
    <property type="entry name" value="Ribonucleotide Reductase, subunit A"/>
    <property type="match status" value="1"/>
</dbReference>
<dbReference type="CDD" id="cd01049">
    <property type="entry name" value="RNRR2"/>
    <property type="match status" value="1"/>
</dbReference>
<dbReference type="InterPro" id="IPR009078">
    <property type="entry name" value="Ferritin-like_SF"/>
</dbReference>
<accession>A5CWT9</accession>
<dbReference type="InterPro" id="IPR033909">
    <property type="entry name" value="RNR_small"/>
</dbReference>
<comment type="cofactor">
    <cofactor evidence="1">
        <name>Fe cation</name>
        <dbReference type="ChEBI" id="CHEBI:24875"/>
    </cofactor>
</comment>
<protein>
    <recommendedName>
        <fullName evidence="3">ribonucleoside-diphosphate reductase</fullName>
        <ecNumber evidence="3">1.17.4.1</ecNumber>
    </recommendedName>
</protein>
<evidence type="ECO:0000313" key="5">
    <source>
        <dbReference type="Proteomes" id="UP000000247"/>
    </source>
</evidence>
<dbReference type="InterPro" id="IPR000358">
    <property type="entry name" value="RNR_small_fam"/>
</dbReference>
<gene>
    <name evidence="4" type="primary">nrdB</name>
    <name evidence="4" type="ordered locus">COSY_0480</name>
</gene>
<evidence type="ECO:0000256" key="3">
    <source>
        <dbReference type="ARBA" id="ARBA00012274"/>
    </source>
</evidence>
<dbReference type="Pfam" id="PF00268">
    <property type="entry name" value="Ribonuc_red_sm"/>
    <property type="match status" value="1"/>
</dbReference>
<dbReference type="KEGG" id="vok:COSY_0480"/>
<dbReference type="NCBIfam" id="NF006576">
    <property type="entry name" value="PRK09101.1"/>
    <property type="match status" value="1"/>
</dbReference>
<dbReference type="HOGENOM" id="CLU_062403_0_0_6"/>
<name>A5CWT9_VESOH</name>
<comment type="similarity">
    <text evidence="2">Belongs to the ribonucleoside diphosphate reductase small chain family.</text>
</comment>
<dbReference type="EMBL" id="AP009247">
    <property type="protein sequence ID" value="BAF61599.1"/>
    <property type="molecule type" value="Genomic_DNA"/>
</dbReference>
<dbReference type="eggNOG" id="COG0208">
    <property type="taxonomic scope" value="Bacteria"/>
</dbReference>
<proteinExistence type="inferred from homology"/>
<dbReference type="PANTHER" id="PTHR23409">
    <property type="entry name" value="RIBONUCLEOSIDE-DIPHOSPHATE REDUCTASE SMALL CHAIN"/>
    <property type="match status" value="1"/>
</dbReference>
<dbReference type="RefSeq" id="WP_011929869.1">
    <property type="nucleotide sequence ID" value="NC_009465.1"/>
</dbReference>
<dbReference type="InterPro" id="IPR030475">
    <property type="entry name" value="RNR_small_AS"/>
</dbReference>
<reference evidence="5" key="1">
    <citation type="journal article" date="2007" name="Curr. Biol.">
        <title>Reduced genome of the thioautotrophic intracellular symbiont in a deep-sea clam, Calyptogena okutanii.</title>
        <authorList>
            <person name="Kuwahara H."/>
            <person name="Yoshida T."/>
            <person name="Takaki Y."/>
            <person name="Shimamura S."/>
            <person name="Nishi S."/>
            <person name="Harada M."/>
            <person name="Matsuyama K."/>
            <person name="Takishita K."/>
            <person name="Kawato M."/>
            <person name="Uematsu K."/>
            <person name="Fujiwara Y."/>
            <person name="Sato T."/>
            <person name="Kato C."/>
            <person name="Kitagawa M."/>
            <person name="Kato I."/>
            <person name="Maruyama T."/>
        </authorList>
    </citation>
    <scope>NUCLEOTIDE SEQUENCE [LARGE SCALE GENOMIC DNA]</scope>
    <source>
        <strain evidence="5">HA</strain>
    </source>
</reference>
<dbReference type="PANTHER" id="PTHR23409:SF18">
    <property type="entry name" value="RIBONUCLEOSIDE-DIPHOSPHATE REDUCTASE SUBUNIT M2"/>
    <property type="match status" value="1"/>
</dbReference>
<sequence length="378" mass="44057">MSYSIFTKTISNILIEPMFFGNTVNVARFDKQKFEIFEKLTEKQLSFFWRPEEIDVSKDKIDFAKLLPNEKHIFISNLQYQILLDSVQSRSPNIAFLPIVSLPELENWIETWSFSETIHSRSYTHIIRAIVNEPGIVFDDIMKIDEIIQRAESVSKHYNELIKCTQAYLLHGIGKFKVQDKEILIDLYCLKKQLYLTIMSVNILEAVQFYVSFACSFAFAERKVMEGNAKIIRMIARDEALHLTGTQHILNLMSDGKDDPDMKKIAKECEKEVITMFKEACEQEKDWAEYLFRDGSMIGLNAKMLKQYLEYITNVRMKALNLSPVFDECINPLPWINHWLDSDNVQVAPQETEITSYLVSAIDNTLDKQDFDFNSFKL</sequence>
<dbReference type="OrthoDB" id="9765051at2"/>
<dbReference type="GO" id="GO:0009263">
    <property type="term" value="P:deoxyribonucleotide biosynthetic process"/>
    <property type="evidence" value="ECO:0007669"/>
    <property type="project" value="InterPro"/>
</dbReference>
<keyword evidence="4" id="KW-0560">Oxidoreductase</keyword>
<dbReference type="UniPathway" id="UPA00326"/>